<dbReference type="RefSeq" id="WP_068749289.1">
    <property type="nucleotide sequence ID" value="NZ_LOHZ01000045.1"/>
</dbReference>
<comment type="caution">
    <text evidence="5">The sequence shown here is derived from an EMBL/GenBank/DDBJ whole genome shotgun (WGS) entry which is preliminary data.</text>
</comment>
<dbReference type="PROSITE" id="PS51379">
    <property type="entry name" value="4FE4S_FER_2"/>
    <property type="match status" value="2"/>
</dbReference>
<dbReference type="Pfam" id="PF12797">
    <property type="entry name" value="Fer4_2"/>
    <property type="match status" value="1"/>
</dbReference>
<name>A0A162M4F3_9FIRM</name>
<dbReference type="GO" id="GO:0046872">
    <property type="term" value="F:metal ion binding"/>
    <property type="evidence" value="ECO:0007669"/>
    <property type="project" value="UniProtKB-KW"/>
</dbReference>
<protein>
    <submittedName>
        <fullName evidence="5">General stress protein 69</fullName>
        <ecNumber evidence="5">1.1.1.-</ecNumber>
    </submittedName>
</protein>
<gene>
    <name evidence="5" type="primary">yhdN</name>
    <name evidence="5" type="ORF">ATZ99_21960</name>
</gene>
<evidence type="ECO:0000256" key="2">
    <source>
        <dbReference type="ARBA" id="ARBA00023004"/>
    </source>
</evidence>
<evidence type="ECO:0000256" key="3">
    <source>
        <dbReference type="ARBA" id="ARBA00023014"/>
    </source>
</evidence>
<organism evidence="5 6">
    <name type="scientific">Thermovenabulum gondwanense</name>
    <dbReference type="NCBI Taxonomy" id="520767"/>
    <lineage>
        <taxon>Bacteria</taxon>
        <taxon>Bacillati</taxon>
        <taxon>Bacillota</taxon>
        <taxon>Clostridia</taxon>
        <taxon>Thermosediminibacterales</taxon>
        <taxon>Thermosediminibacteraceae</taxon>
        <taxon>Thermovenabulum</taxon>
    </lineage>
</organism>
<dbReference type="AlphaFoldDB" id="A0A162M4F3"/>
<feature type="domain" description="4Fe-4S ferredoxin-type" evidence="4">
    <location>
        <begin position="259"/>
        <end position="285"/>
    </location>
</feature>
<evidence type="ECO:0000256" key="1">
    <source>
        <dbReference type="ARBA" id="ARBA00022723"/>
    </source>
</evidence>
<dbReference type="PROSITE" id="PS00198">
    <property type="entry name" value="4FE4S_FER_1"/>
    <property type="match status" value="1"/>
</dbReference>
<proteinExistence type="predicted"/>
<dbReference type="PANTHER" id="PTHR43312">
    <property type="entry name" value="D-THREO-ALDOSE 1-DEHYDROGENASE"/>
    <property type="match status" value="1"/>
</dbReference>
<dbReference type="EC" id="1.1.1.-" evidence="5"/>
<dbReference type="Gene3D" id="3.20.20.100">
    <property type="entry name" value="NADP-dependent oxidoreductase domain"/>
    <property type="match status" value="1"/>
</dbReference>
<keyword evidence="6" id="KW-1185">Reference proteome</keyword>
<feature type="domain" description="4Fe-4S ferredoxin-type" evidence="4">
    <location>
        <begin position="288"/>
        <end position="315"/>
    </location>
</feature>
<dbReference type="PRINTS" id="PR00069">
    <property type="entry name" value="ALDKETRDTASE"/>
</dbReference>
<reference evidence="5 6" key="1">
    <citation type="submission" date="2015-12" db="EMBL/GenBank/DDBJ databases">
        <title>Draft genome of Thermovenabulum gondwanense isolated from a red thermophilic microbial mat colonisisng an outflow channel of a bore well.</title>
        <authorList>
            <person name="Patel B.K."/>
        </authorList>
    </citation>
    <scope>NUCLEOTIDE SEQUENCE [LARGE SCALE GENOMIC DNA]</scope>
    <source>
        <strain evidence="5 6">R270</strain>
    </source>
</reference>
<dbReference type="OrthoDB" id="9773828at2"/>
<keyword evidence="2" id="KW-0408">Iron</keyword>
<dbReference type="CDD" id="cd19100">
    <property type="entry name" value="AKR_unchar"/>
    <property type="match status" value="1"/>
</dbReference>
<dbReference type="SUPFAM" id="SSF54862">
    <property type="entry name" value="4Fe-4S ferredoxins"/>
    <property type="match status" value="1"/>
</dbReference>
<dbReference type="Proteomes" id="UP000075737">
    <property type="component" value="Unassembled WGS sequence"/>
</dbReference>
<dbReference type="InterPro" id="IPR036812">
    <property type="entry name" value="NAD(P)_OxRdtase_dom_sf"/>
</dbReference>
<dbReference type="InterPro" id="IPR023210">
    <property type="entry name" value="NADP_OxRdtase_dom"/>
</dbReference>
<dbReference type="PATRIC" id="fig|520767.4.peg.2325"/>
<sequence>MEYKRLGSTDLIVSKLCFGALTIGPLQANLPLEEGANLICEAFELGVNFIDTAEYYKNYEYINLALKKIKNEIIIASKSYAYTYEGMKKSVEKARKEIGKDYIDIFMLHEQESRLTLQGHKEALDYLLEAKDKGLIKATGVSTHTVEVVRTAALMKEIDVIQPLINFKGIGIKDGTAEDMLKAIEYAYTKGKGIYGMKCLGGGNLIKEKVKAFEFVLNIPYLHSIAVGIKSKSELIADICFFEGEKVPEDVEKSLLKEKRRLIIEEWCEGCGNCVSRCRYDALSLCGKKVSVDENKCILCGYCAGACPEFCIKIV</sequence>
<dbReference type="Pfam" id="PF00037">
    <property type="entry name" value="Fer4"/>
    <property type="match status" value="1"/>
</dbReference>
<dbReference type="InterPro" id="IPR020471">
    <property type="entry name" value="AKR"/>
</dbReference>
<keyword evidence="5" id="KW-0560">Oxidoreductase</keyword>
<dbReference type="InterPro" id="IPR017900">
    <property type="entry name" value="4Fe4S_Fe_S_CS"/>
</dbReference>
<keyword evidence="3" id="KW-0411">Iron-sulfur</keyword>
<dbReference type="GO" id="GO:0016491">
    <property type="term" value="F:oxidoreductase activity"/>
    <property type="evidence" value="ECO:0007669"/>
    <property type="project" value="UniProtKB-KW"/>
</dbReference>
<keyword evidence="1" id="KW-0479">Metal-binding</keyword>
<dbReference type="GO" id="GO:0051536">
    <property type="term" value="F:iron-sulfur cluster binding"/>
    <property type="evidence" value="ECO:0007669"/>
    <property type="project" value="UniProtKB-KW"/>
</dbReference>
<dbReference type="Pfam" id="PF00248">
    <property type="entry name" value="Aldo_ket_red"/>
    <property type="match status" value="1"/>
</dbReference>
<accession>A0A162M4F3</accession>
<dbReference type="STRING" id="520767.ATZ99_21960"/>
<dbReference type="Gene3D" id="3.30.70.20">
    <property type="match status" value="1"/>
</dbReference>
<dbReference type="EMBL" id="LOHZ01000045">
    <property type="protein sequence ID" value="KYO63953.1"/>
    <property type="molecule type" value="Genomic_DNA"/>
</dbReference>
<dbReference type="SUPFAM" id="SSF51430">
    <property type="entry name" value="NAD(P)-linked oxidoreductase"/>
    <property type="match status" value="1"/>
</dbReference>
<evidence type="ECO:0000313" key="6">
    <source>
        <dbReference type="Proteomes" id="UP000075737"/>
    </source>
</evidence>
<evidence type="ECO:0000259" key="4">
    <source>
        <dbReference type="PROSITE" id="PS51379"/>
    </source>
</evidence>
<dbReference type="PANTHER" id="PTHR43312:SF1">
    <property type="entry name" value="NADP-DEPENDENT OXIDOREDUCTASE DOMAIN-CONTAINING PROTEIN"/>
    <property type="match status" value="1"/>
</dbReference>
<dbReference type="InterPro" id="IPR017896">
    <property type="entry name" value="4Fe4S_Fe-S-bd"/>
</dbReference>
<dbReference type="InterPro" id="IPR053135">
    <property type="entry name" value="AKR2_Oxidoreductase"/>
</dbReference>
<evidence type="ECO:0000313" key="5">
    <source>
        <dbReference type="EMBL" id="KYO63953.1"/>
    </source>
</evidence>